<feature type="domain" description="PPM-type phosphatase" evidence="2">
    <location>
        <begin position="69"/>
        <end position="286"/>
    </location>
</feature>
<gene>
    <name evidence="3" type="ORF">LCGC14_3166040</name>
</gene>
<proteinExistence type="predicted"/>
<protein>
    <recommendedName>
        <fullName evidence="2">PPM-type phosphatase domain-containing protein</fullName>
    </recommendedName>
</protein>
<dbReference type="InterPro" id="IPR052016">
    <property type="entry name" value="Bact_Sigma-Reg"/>
</dbReference>
<dbReference type="PROSITE" id="PS51746">
    <property type="entry name" value="PPM_2"/>
    <property type="match status" value="1"/>
</dbReference>
<dbReference type="Pfam" id="PF07228">
    <property type="entry name" value="SpoIIE"/>
    <property type="match status" value="1"/>
</dbReference>
<dbReference type="InterPro" id="IPR001932">
    <property type="entry name" value="PPM-type_phosphatase-like_dom"/>
</dbReference>
<dbReference type="InterPro" id="IPR036457">
    <property type="entry name" value="PPM-type-like_dom_sf"/>
</dbReference>
<dbReference type="EMBL" id="LAZR01070116">
    <property type="protein sequence ID" value="KKK45101.1"/>
    <property type="molecule type" value="Genomic_DNA"/>
</dbReference>
<dbReference type="SMART" id="SM00331">
    <property type="entry name" value="PP2C_SIG"/>
    <property type="match status" value="1"/>
</dbReference>
<feature type="non-terminal residue" evidence="3">
    <location>
        <position position="1"/>
    </location>
</feature>
<evidence type="ECO:0000259" key="2">
    <source>
        <dbReference type="PROSITE" id="PS51746"/>
    </source>
</evidence>
<dbReference type="Gene3D" id="3.60.40.10">
    <property type="entry name" value="PPM-type phosphatase domain"/>
    <property type="match status" value="1"/>
</dbReference>
<sequence>VKVVRQIGAGDYRTRPGRFNTEEFSTLAAEIARMGSDLEHRERDRAAHLEKARLLQEHLLPHFKSGPVPSSAVVYRPADTVAGDYYDLLPLSDGSLLACMADVCGHGVPAAMGAAILKALVFAAAERTTSPAAMLRSINERFLRVSLPGDFASMVLVRIVATSGAGGVIEYASAGHEPCFLLRASGTLQRLDQSGILLGISQGEDWVDRQLDVSPADLLVLLTDGVTEAMDATRRQFGRERLVTQLAALAGSSPGEIARSIVAAVDLHCGHPSAVADDQTLVVLDLHALSVEWKKAGGREAGLSAVSAAGDSTGAV</sequence>
<dbReference type="SUPFAM" id="SSF81606">
    <property type="entry name" value="PP2C-like"/>
    <property type="match status" value="1"/>
</dbReference>
<keyword evidence="1" id="KW-0378">Hydrolase</keyword>
<reference evidence="3" key="1">
    <citation type="journal article" date="2015" name="Nature">
        <title>Complex archaea that bridge the gap between prokaryotes and eukaryotes.</title>
        <authorList>
            <person name="Spang A."/>
            <person name="Saw J.H."/>
            <person name="Jorgensen S.L."/>
            <person name="Zaremba-Niedzwiedzka K."/>
            <person name="Martijn J."/>
            <person name="Lind A.E."/>
            <person name="van Eijk R."/>
            <person name="Schleper C."/>
            <person name="Guy L."/>
            <person name="Ettema T.J."/>
        </authorList>
    </citation>
    <scope>NUCLEOTIDE SEQUENCE</scope>
</reference>
<dbReference type="PANTHER" id="PTHR43156">
    <property type="entry name" value="STAGE II SPORULATION PROTEIN E-RELATED"/>
    <property type="match status" value="1"/>
</dbReference>
<dbReference type="AlphaFoldDB" id="A0A0F8YAA7"/>
<evidence type="ECO:0000256" key="1">
    <source>
        <dbReference type="ARBA" id="ARBA00022801"/>
    </source>
</evidence>
<dbReference type="GO" id="GO:0016791">
    <property type="term" value="F:phosphatase activity"/>
    <property type="evidence" value="ECO:0007669"/>
    <property type="project" value="TreeGrafter"/>
</dbReference>
<comment type="caution">
    <text evidence="3">The sequence shown here is derived from an EMBL/GenBank/DDBJ whole genome shotgun (WGS) entry which is preliminary data.</text>
</comment>
<evidence type="ECO:0000313" key="3">
    <source>
        <dbReference type="EMBL" id="KKK45101.1"/>
    </source>
</evidence>
<accession>A0A0F8YAA7</accession>
<organism evidence="3">
    <name type="scientific">marine sediment metagenome</name>
    <dbReference type="NCBI Taxonomy" id="412755"/>
    <lineage>
        <taxon>unclassified sequences</taxon>
        <taxon>metagenomes</taxon>
        <taxon>ecological metagenomes</taxon>
    </lineage>
</organism>
<name>A0A0F8YAA7_9ZZZZ</name>
<dbReference type="PANTHER" id="PTHR43156:SF2">
    <property type="entry name" value="STAGE II SPORULATION PROTEIN E"/>
    <property type="match status" value="1"/>
</dbReference>